<sequence length="180" mass="20121">MSEINLESQERIELAEITAEEEELKQEVSESEVAVLALYSALTSGDGDCVRRLVTPDLDWWFHGPRSEQHLMRMLTGADRLGSFSFAPLLLCTIDDKVFVEGHDTSSKVCWVHVWTVVGGVVTELREYFNTSVTVTGIDSSTFTTKTSQKAPKIADSEEFSTLWESELSRRSIPGFILAI</sequence>
<accession>A0ACC2D479</accession>
<proteinExistence type="predicted"/>
<evidence type="ECO:0000313" key="2">
    <source>
        <dbReference type="Proteomes" id="UP001162992"/>
    </source>
</evidence>
<gene>
    <name evidence="1" type="ORF">O6H91_07G036700</name>
</gene>
<protein>
    <submittedName>
        <fullName evidence="1">Uncharacterized protein</fullName>
    </submittedName>
</protein>
<dbReference type="EMBL" id="CM055098">
    <property type="protein sequence ID" value="KAJ7549018.1"/>
    <property type="molecule type" value="Genomic_DNA"/>
</dbReference>
<organism evidence="1 2">
    <name type="scientific">Diphasiastrum complanatum</name>
    <name type="common">Issler's clubmoss</name>
    <name type="synonym">Lycopodium complanatum</name>
    <dbReference type="NCBI Taxonomy" id="34168"/>
    <lineage>
        <taxon>Eukaryota</taxon>
        <taxon>Viridiplantae</taxon>
        <taxon>Streptophyta</taxon>
        <taxon>Embryophyta</taxon>
        <taxon>Tracheophyta</taxon>
        <taxon>Lycopodiopsida</taxon>
        <taxon>Lycopodiales</taxon>
        <taxon>Lycopodiaceae</taxon>
        <taxon>Lycopodioideae</taxon>
        <taxon>Diphasiastrum</taxon>
    </lineage>
</organism>
<keyword evidence="2" id="KW-1185">Reference proteome</keyword>
<reference evidence="2" key="1">
    <citation type="journal article" date="2024" name="Proc. Natl. Acad. Sci. U.S.A.">
        <title>Extraordinary preservation of gene collinearity over three hundred million years revealed in homosporous lycophytes.</title>
        <authorList>
            <person name="Li C."/>
            <person name="Wickell D."/>
            <person name="Kuo L.Y."/>
            <person name="Chen X."/>
            <person name="Nie B."/>
            <person name="Liao X."/>
            <person name="Peng D."/>
            <person name="Ji J."/>
            <person name="Jenkins J."/>
            <person name="Williams M."/>
            <person name="Shu S."/>
            <person name="Plott C."/>
            <person name="Barry K."/>
            <person name="Rajasekar S."/>
            <person name="Grimwood J."/>
            <person name="Han X."/>
            <person name="Sun S."/>
            <person name="Hou Z."/>
            <person name="He W."/>
            <person name="Dai G."/>
            <person name="Sun C."/>
            <person name="Schmutz J."/>
            <person name="Leebens-Mack J.H."/>
            <person name="Li F.W."/>
            <person name="Wang L."/>
        </authorList>
    </citation>
    <scope>NUCLEOTIDE SEQUENCE [LARGE SCALE GENOMIC DNA]</scope>
    <source>
        <strain evidence="2">cv. PW_Plant_1</strain>
    </source>
</reference>
<evidence type="ECO:0000313" key="1">
    <source>
        <dbReference type="EMBL" id="KAJ7549018.1"/>
    </source>
</evidence>
<comment type="caution">
    <text evidence="1">The sequence shown here is derived from an EMBL/GenBank/DDBJ whole genome shotgun (WGS) entry which is preliminary data.</text>
</comment>
<name>A0ACC2D479_DIPCM</name>
<dbReference type="Proteomes" id="UP001162992">
    <property type="component" value="Chromosome 7"/>
</dbReference>